<dbReference type="RefSeq" id="WP_040086924.1">
    <property type="nucleotide sequence ID" value="NZ_BCSU01000014.1"/>
</dbReference>
<dbReference type="Pfam" id="PF11271">
    <property type="entry name" value="PorA"/>
    <property type="match status" value="1"/>
</dbReference>
<sequence>MSEAFLRRTPIRLLLLALLLFVVAGVVPPFIIGQMRPIEIGMTEEFRTRPAATMVHGVPTADGSPPRDNQHRPECRDVPLTEMPPSCFLVVRESQHTLTLTTSSAPKKGEVNVDAITQVQISGRVASEIHDSVRLDRRSSYPVSDPVSHLRHSMPERRSGVGEEDFVREGLQYFFPMPTSRQSYAWYDTTARRPLWLDFVGETERNGLDTYEFHLTETALDLSGQMSSLLEMRDDEQAVLDELAASGVGTPWFAIRRTVWVEPQSGTIVDLHLEPHVYFAPDAATAEARAFDLDPDHTIYHSTLDWDDETLARVHDRAQGTVQKLRVLQVFAVLTKALALVVALAGVVLLLRERRGRP</sequence>
<dbReference type="Proteomes" id="UP000031524">
    <property type="component" value="Chromosome"/>
</dbReference>
<organism evidence="3 4">
    <name type="scientific">Corynebacterium humireducens NBRC 106098 = DSM 45392</name>
    <dbReference type="NCBI Taxonomy" id="1223515"/>
    <lineage>
        <taxon>Bacteria</taxon>
        <taxon>Bacillati</taxon>
        <taxon>Actinomycetota</taxon>
        <taxon>Actinomycetes</taxon>
        <taxon>Mycobacteriales</taxon>
        <taxon>Corynebacteriaceae</taxon>
        <taxon>Corynebacterium</taxon>
    </lineage>
</organism>
<keyword evidence="2" id="KW-1133">Transmembrane helix</keyword>
<dbReference type="InterPro" id="IPR021424">
    <property type="entry name" value="PorA"/>
</dbReference>
<feature type="transmembrane region" description="Helical" evidence="2">
    <location>
        <begin position="327"/>
        <end position="351"/>
    </location>
</feature>
<keyword evidence="2" id="KW-0812">Transmembrane</keyword>
<accession>A0A0B5DDC2</accession>
<keyword evidence="4" id="KW-1185">Reference proteome</keyword>
<evidence type="ECO:0000313" key="3">
    <source>
        <dbReference type="EMBL" id="AJE34233.1"/>
    </source>
</evidence>
<dbReference type="KEGG" id="chm:B842_11940"/>
<protein>
    <recommendedName>
        <fullName evidence="5">DUF3068 domain-containing protein</fullName>
    </recommendedName>
</protein>
<dbReference type="EMBL" id="CP005286">
    <property type="protein sequence ID" value="AJE34233.1"/>
    <property type="molecule type" value="Genomic_DNA"/>
</dbReference>
<keyword evidence="2" id="KW-0472">Membrane</keyword>
<dbReference type="HOGENOM" id="CLU_045231_1_0_11"/>
<dbReference type="AlphaFoldDB" id="A0A0B5DDC2"/>
<evidence type="ECO:0000256" key="2">
    <source>
        <dbReference type="SAM" id="Phobius"/>
    </source>
</evidence>
<gene>
    <name evidence="3" type="ORF">B842_11940</name>
</gene>
<evidence type="ECO:0000313" key="4">
    <source>
        <dbReference type="Proteomes" id="UP000031524"/>
    </source>
</evidence>
<feature type="compositionally biased region" description="Basic and acidic residues" evidence="1">
    <location>
        <begin position="153"/>
        <end position="162"/>
    </location>
</feature>
<evidence type="ECO:0008006" key="5">
    <source>
        <dbReference type="Google" id="ProtNLM"/>
    </source>
</evidence>
<name>A0A0B5DDC2_9CORY</name>
<reference evidence="3 4" key="1">
    <citation type="submission" date="2013-04" db="EMBL/GenBank/DDBJ databases">
        <title>Complete genome sequence of Corynebacterium humireducens DSM 45392(T), isolated from a wastewater-fed microbial fuel cell.</title>
        <authorList>
            <person name="Ruckert C."/>
            <person name="Albersmeier A."/>
            <person name="Kalinowski J."/>
        </authorList>
    </citation>
    <scope>NUCLEOTIDE SEQUENCE [LARGE SCALE GENOMIC DNA]</scope>
    <source>
        <strain evidence="4">MFC-5</strain>
    </source>
</reference>
<dbReference type="STRING" id="1223515.B842_11940"/>
<evidence type="ECO:0000256" key="1">
    <source>
        <dbReference type="SAM" id="MobiDB-lite"/>
    </source>
</evidence>
<feature type="region of interest" description="Disordered" evidence="1">
    <location>
        <begin position="140"/>
        <end position="162"/>
    </location>
</feature>
<proteinExistence type="predicted"/>